<accession>A0A6C0BBV6</accession>
<name>A0A6C0BBV6_9ZZZZ</name>
<reference evidence="1" key="1">
    <citation type="journal article" date="2020" name="Nature">
        <title>Giant virus diversity and host interactions through global metagenomics.</title>
        <authorList>
            <person name="Schulz F."/>
            <person name="Roux S."/>
            <person name="Paez-Espino D."/>
            <person name="Jungbluth S."/>
            <person name="Walsh D.A."/>
            <person name="Denef V.J."/>
            <person name="McMahon K.D."/>
            <person name="Konstantinidis K.T."/>
            <person name="Eloe-Fadrosh E.A."/>
            <person name="Kyrpides N.C."/>
            <person name="Woyke T."/>
        </authorList>
    </citation>
    <scope>NUCLEOTIDE SEQUENCE</scope>
    <source>
        <strain evidence="1">GVMAG-M-3300010160-26</strain>
    </source>
</reference>
<protein>
    <submittedName>
        <fullName evidence="1">Uncharacterized protein</fullName>
    </submittedName>
</protein>
<organism evidence="1">
    <name type="scientific">viral metagenome</name>
    <dbReference type="NCBI Taxonomy" id="1070528"/>
    <lineage>
        <taxon>unclassified sequences</taxon>
        <taxon>metagenomes</taxon>
        <taxon>organismal metagenomes</taxon>
    </lineage>
</organism>
<dbReference type="AlphaFoldDB" id="A0A6C0BBV6"/>
<sequence>MRKSINTIYKILLIKMNSFFIIVTIRNTAQSIFGIHSSEYE</sequence>
<evidence type="ECO:0000313" key="1">
    <source>
        <dbReference type="EMBL" id="QHS89755.1"/>
    </source>
</evidence>
<proteinExistence type="predicted"/>
<dbReference type="EMBL" id="MN739119">
    <property type="protein sequence ID" value="QHS89755.1"/>
    <property type="molecule type" value="Genomic_DNA"/>
</dbReference>